<evidence type="ECO:0000313" key="1">
    <source>
        <dbReference type="EMBL" id="GBF79190.1"/>
    </source>
</evidence>
<evidence type="ECO:0000313" key="2">
    <source>
        <dbReference type="Proteomes" id="UP000287247"/>
    </source>
</evidence>
<gene>
    <name evidence="1" type="ORF">AsFPU1_0582</name>
</gene>
<dbReference type="InterPro" id="IPR023214">
    <property type="entry name" value="HAD_sf"/>
</dbReference>
<dbReference type="InterPro" id="IPR036412">
    <property type="entry name" value="HAD-like_sf"/>
</dbReference>
<dbReference type="Proteomes" id="UP000287247">
    <property type="component" value="Unassembled WGS sequence"/>
</dbReference>
<reference evidence="2" key="1">
    <citation type="submission" date="2017-05" db="EMBL/GenBank/DDBJ databases">
        <title>Physiological properties and genetic analysis related to exopolysaccharide production of fresh-water unicellular cyanobacterium Aphanothece sacrum, Suizenji Nori, that has been cultured as a food source in Japan.</title>
        <authorList>
            <person name="Kanesaki Y."/>
            <person name="Yoshikawa S."/>
            <person name="Ohki K."/>
        </authorList>
    </citation>
    <scope>NUCLEOTIDE SEQUENCE [LARGE SCALE GENOMIC DNA]</scope>
    <source>
        <strain evidence="2">FPU1</strain>
    </source>
</reference>
<dbReference type="SUPFAM" id="SSF56784">
    <property type="entry name" value="HAD-like"/>
    <property type="match status" value="1"/>
</dbReference>
<dbReference type="Gene3D" id="1.10.150.400">
    <property type="match status" value="1"/>
</dbReference>
<dbReference type="AlphaFoldDB" id="A0A401IDD4"/>
<keyword evidence="2" id="KW-1185">Reference proteome</keyword>
<dbReference type="GO" id="GO:0016787">
    <property type="term" value="F:hydrolase activity"/>
    <property type="evidence" value="ECO:0007669"/>
    <property type="project" value="UniProtKB-KW"/>
</dbReference>
<name>A0A401IDD4_APHSA</name>
<keyword evidence="1" id="KW-0378">Hydrolase</keyword>
<organism evidence="1 2">
    <name type="scientific">Aphanothece sacrum FPU1</name>
    <dbReference type="NCBI Taxonomy" id="1920663"/>
    <lineage>
        <taxon>Bacteria</taxon>
        <taxon>Bacillati</taxon>
        <taxon>Cyanobacteriota</taxon>
        <taxon>Cyanophyceae</taxon>
        <taxon>Oscillatoriophycideae</taxon>
        <taxon>Chroococcales</taxon>
        <taxon>Aphanothecaceae</taxon>
        <taxon>Aphanothece</taxon>
    </lineage>
</organism>
<dbReference type="RefSeq" id="WP_124977403.1">
    <property type="nucleotide sequence ID" value="NZ_BDQK01000001.1"/>
</dbReference>
<protein>
    <submittedName>
        <fullName evidence="1">HAD family hydrolase</fullName>
    </submittedName>
</protein>
<comment type="caution">
    <text evidence="1">The sequence shown here is derived from an EMBL/GenBank/DDBJ whole genome shotgun (WGS) entry which is preliminary data.</text>
</comment>
<sequence length="680" mass="79099">MNSMIYSFDVFDTCLVRTVARPTDLFYCLFRQSSKEISLEQVNELVRLRIEAETQARNNHYVKTGREDITIKDIYECFDSKNLPFNKGQLIQFEMDLEYQYLRPIQIIKSQITQLRNQEIKIIFISDMYLPQPFIKKCLIDYQIGQETDQVYVSANIGLTKATGNLFKYILKQENIQPHQLYHTGDNLYGDVLIPQKLGIKTTHFKNSQLNRYEQKSITQSLAPVEVRSQISGISRVVRLRSEDKVSLSSEMTSIAANIIAPLLISYVTWIIQDANQKGLKRLYFVSRDGQILHKIARKLGKTIPIPECRYLYGSRQAWFLPSISQVNQDKLEWLIREGQSTAPIDLLKKIQIEPKEIQSTLDKFNFTSERLTHQLTPQGIEQFWQVIEDSTVAQLILEKAQKARQLALKYFTQEGMTSDDLWAIVDLGWMLRCQKALKEILSHINDPNNVKGYYLGIRRNCLNSGEVGDYSGFILQDPLAYSYQPESEYIFRGIHLIDQIFTMADHSLVVGYQEKNTQMLPIFKEVAISAEKYNLVEANHNIILSYVEEIAKTDILNFHNDELKRSAISNTVDFFANPQIHDVRPIAKLYTSNDQNESNSRPVARKLKTQDLLYFAFRLILKAKPREYSQGFDWLEGSVALSNPLFKLIFRGFLQLRMVISDHKPIWIYWVWFQIKQKK</sequence>
<proteinExistence type="predicted"/>
<dbReference type="EMBL" id="BDQK01000001">
    <property type="protein sequence ID" value="GBF79190.1"/>
    <property type="molecule type" value="Genomic_DNA"/>
</dbReference>
<dbReference type="Gene3D" id="3.40.50.1000">
    <property type="entry name" value="HAD superfamily/HAD-like"/>
    <property type="match status" value="1"/>
</dbReference>
<accession>A0A401IDD4</accession>